<dbReference type="RefSeq" id="WP_013388619.1">
    <property type="nucleotide sequence ID" value="NC_014633.1"/>
</dbReference>
<accession>E3HCI2</accession>
<organism evidence="1 2">
    <name type="scientific">Ilyobacter polytropus (strain ATCC 51220 / DSM 2926 / LMG 16218 / CuHBu1)</name>
    <dbReference type="NCBI Taxonomy" id="572544"/>
    <lineage>
        <taxon>Bacteria</taxon>
        <taxon>Fusobacteriati</taxon>
        <taxon>Fusobacteriota</taxon>
        <taxon>Fusobacteriia</taxon>
        <taxon>Fusobacteriales</taxon>
        <taxon>Fusobacteriaceae</taxon>
        <taxon>Ilyobacter</taxon>
    </lineage>
</organism>
<protein>
    <recommendedName>
        <fullName evidence="3">KAP P-loop domain protein</fullName>
    </recommendedName>
</protein>
<dbReference type="EMBL" id="CP002282">
    <property type="protein sequence ID" value="ADO83958.1"/>
    <property type="molecule type" value="Genomic_DNA"/>
</dbReference>
<geneLocation type="plasmid" evidence="1 2">
    <name>pILYOP01</name>
</geneLocation>
<dbReference type="InterPro" id="IPR027417">
    <property type="entry name" value="P-loop_NTPase"/>
</dbReference>
<reference evidence="1 2" key="1">
    <citation type="journal article" date="2010" name="Stand. Genomic Sci.">
        <title>Complete genome sequence of Ilyobacter polytropus type strain (CuHbu1).</title>
        <authorList>
            <person name="Sikorski J."/>
            <person name="Chertkov O."/>
            <person name="Lapidus A."/>
            <person name="Nolan M."/>
            <person name="Lucas S."/>
            <person name="Del Rio T.G."/>
            <person name="Tice H."/>
            <person name="Cheng J.F."/>
            <person name="Tapia R."/>
            <person name="Han C."/>
            <person name="Goodwin L."/>
            <person name="Pitluck S."/>
            <person name="Liolios K."/>
            <person name="Ivanova N."/>
            <person name="Mavromatis K."/>
            <person name="Mikhailova N."/>
            <person name="Pati A."/>
            <person name="Chen A."/>
            <person name="Palaniappan K."/>
            <person name="Land M."/>
            <person name="Hauser L."/>
            <person name="Chang Y.J."/>
            <person name="Jeffries C.D."/>
            <person name="Brambilla E."/>
            <person name="Yasawong M."/>
            <person name="Rohde M."/>
            <person name="Pukall R."/>
            <person name="Spring S."/>
            <person name="Goker M."/>
            <person name="Woyke T."/>
            <person name="Bristow J."/>
            <person name="Eisen J.A."/>
            <person name="Markowitz V."/>
            <person name="Hugenholtz P."/>
            <person name="Kyrpides N.C."/>
            <person name="Klenk H.P."/>
        </authorList>
    </citation>
    <scope>NUCLEOTIDE SEQUENCE [LARGE SCALE GENOMIC DNA]</scope>
    <source>
        <strain evidence="2">ATCC 51220 / DSM 2926 / LMG 16218 / CuHBu1</strain>
        <plasmid evidence="2">pILYOP01</plasmid>
    </source>
</reference>
<dbReference type="HOGENOM" id="CLU_482078_0_0_0"/>
<dbReference type="OrthoDB" id="88903at2"/>
<sequence>MNNLEILKMLEEKFKPTIDVPHSVFIDGKWGIGKTEIIKQFQIKIKISKPYLKVYYISLFGKNTFKEIETEIINKVLFPKFSKAQNGGGAHLFKQFSKDVLKGIAKNKTGIELDIFSYMKSLSLENIAFGSDMIFIFDDLERLTNQIQLRVVLGSIEKVSLKSSVIIIGNYSEIGHIKKDSNPNENNNKPEKNLIQLEFDKFKEKIINREYKYLKNNNSVFNSIIEKYWDDETVSYFDKDYLISYFEKCGKSNLRTFIKILLLLKEIMPKLKEEPLFKNFQKEIIRVSSALIIEMYSGTNKIDMSCIEDSKKSNDLFKTFREINLKHDYGLFGTIDLLLMEILFEYLSKNKLNLQRFKTQVNPEKLEIQKDIDQLNTYFFYSDEQIEIIVNKIVEKIKETNIDYFIDQEKIVELIVHLEIVLNDMEWQDLYTELKENIPFISQIANELSIVSKNDLMSIIHRKSYIKEINLYFSNQLINQINLNNDKRDSEEKLNTFKNALTKKEYRKCYEALTVDSFNVGYIELLKSIKKEIIAPILDPEIDSNYWSLIHFLFPLIYEKDDILMDLDSNSIKKNSMINKRIEILKKQYNN</sequence>
<dbReference type="Proteomes" id="UP000006875">
    <property type="component" value="Plasmid pILYOP01"/>
</dbReference>
<evidence type="ECO:0008006" key="3">
    <source>
        <dbReference type="Google" id="ProtNLM"/>
    </source>
</evidence>
<name>E3HCI2_ILYPC</name>
<keyword evidence="1" id="KW-0614">Plasmid</keyword>
<evidence type="ECO:0000313" key="2">
    <source>
        <dbReference type="Proteomes" id="UP000006875"/>
    </source>
</evidence>
<gene>
    <name evidence="1" type="ordered locus">Ilyop_2195</name>
</gene>
<dbReference type="KEGG" id="ipo:Ilyop_2195"/>
<dbReference type="AlphaFoldDB" id="E3HCI2"/>
<dbReference type="Gene3D" id="3.40.50.300">
    <property type="entry name" value="P-loop containing nucleotide triphosphate hydrolases"/>
    <property type="match status" value="1"/>
</dbReference>
<proteinExistence type="predicted"/>
<keyword evidence="2" id="KW-1185">Reference proteome</keyword>
<dbReference type="SUPFAM" id="SSF52540">
    <property type="entry name" value="P-loop containing nucleoside triphosphate hydrolases"/>
    <property type="match status" value="1"/>
</dbReference>
<evidence type="ECO:0000313" key="1">
    <source>
        <dbReference type="EMBL" id="ADO83958.1"/>
    </source>
</evidence>